<dbReference type="AlphaFoldDB" id="A0A238UA42"/>
<evidence type="ECO:0000313" key="2">
    <source>
        <dbReference type="EMBL" id="SNR15972.1"/>
    </source>
</evidence>
<dbReference type="OrthoDB" id="1357763at2"/>
<reference evidence="2 3" key="1">
    <citation type="submission" date="2017-07" db="EMBL/GenBank/DDBJ databases">
        <authorList>
            <person name="Sun Z.S."/>
            <person name="Albrecht U."/>
            <person name="Echele G."/>
            <person name="Lee C.C."/>
        </authorList>
    </citation>
    <scope>NUCLEOTIDE SEQUENCE [LARGE SCALE GENOMIC DNA]</scope>
    <source>
        <strain evidence="3">type strain: KCTC 22618</strain>
    </source>
</reference>
<name>A0A238UA42_9FLAO</name>
<dbReference type="Proteomes" id="UP000215214">
    <property type="component" value="Chromosome TJEJU"/>
</dbReference>
<dbReference type="InterPro" id="IPR012338">
    <property type="entry name" value="Beta-lactam/transpept-like"/>
</dbReference>
<feature type="domain" description="Beta-lactamase-related" evidence="1">
    <location>
        <begin position="184"/>
        <end position="479"/>
    </location>
</feature>
<dbReference type="KEGG" id="tje:TJEJU_2286"/>
<organism evidence="2 3">
    <name type="scientific">Tenacibaculum jejuense</name>
    <dbReference type="NCBI Taxonomy" id="584609"/>
    <lineage>
        <taxon>Bacteria</taxon>
        <taxon>Pseudomonadati</taxon>
        <taxon>Bacteroidota</taxon>
        <taxon>Flavobacteriia</taxon>
        <taxon>Flavobacteriales</taxon>
        <taxon>Flavobacteriaceae</taxon>
        <taxon>Tenacibaculum</taxon>
    </lineage>
</organism>
<dbReference type="SUPFAM" id="SSF56601">
    <property type="entry name" value="beta-lactamase/transpeptidase-like"/>
    <property type="match status" value="1"/>
</dbReference>
<dbReference type="PANTHER" id="PTHR43283:SF18">
    <property type="match status" value="1"/>
</dbReference>
<dbReference type="EMBL" id="LT899436">
    <property type="protein sequence ID" value="SNR15972.1"/>
    <property type="molecule type" value="Genomic_DNA"/>
</dbReference>
<evidence type="ECO:0000259" key="1">
    <source>
        <dbReference type="Pfam" id="PF00144"/>
    </source>
</evidence>
<gene>
    <name evidence="2" type="ORF">TJEJU_2286</name>
</gene>
<dbReference type="RefSeq" id="WP_157730186.1">
    <property type="nucleotide sequence ID" value="NZ_LT899436.1"/>
</dbReference>
<dbReference type="Pfam" id="PF00144">
    <property type="entry name" value="Beta-lactamase"/>
    <property type="match status" value="1"/>
</dbReference>
<protein>
    <recommendedName>
        <fullName evidence="1">Beta-lactamase-related domain-containing protein</fullName>
    </recommendedName>
</protein>
<dbReference type="InterPro" id="IPR001466">
    <property type="entry name" value="Beta-lactam-related"/>
</dbReference>
<accession>A0A238UA42</accession>
<evidence type="ECO:0000313" key="3">
    <source>
        <dbReference type="Proteomes" id="UP000215214"/>
    </source>
</evidence>
<proteinExistence type="predicted"/>
<dbReference type="InterPro" id="IPR050789">
    <property type="entry name" value="Diverse_Enzym_Activities"/>
</dbReference>
<sequence length="503" mass="58261">MKQFYTHILILIVLFSTKIGAQISKNSKLFNELKQIDSLFFEEGFNKCNFSLLEKYIATDFEFYHDENGIQNRTQFFKGFKESICSNTNKKPIRKVVDESLEVFRLKNNGETYGAIQKGIHLFYIKETNKEPYLTNIAKFTSLWKIENKQWKLARVLSYDHKEPKTNYGPKFTINYPSPLFENDKIIEKLLKKHQITSLSIGYIEQAKIRQLKAFGYQKDLVKTDLNSIYKVASLTKPVVANVVLKLVDSGQIGLDEPLSKYYIDSDIKDHVFLQKLTVRNILSHQSGLPNWRYLTPTQKLNFVREPGTKWEYSGEGFEYMRKAIENKLKKSFERIAEALLFEPLGMENTSFNWNSKIKENNYAVEHNEKDKAITFEKYTSVNAAANLLTTTEDYSKFLVHLLNGAGISQSLYKEFVKPQSKEKEGIFWGLGMQILPNLKNNETVLMHTGGDYGTKTIALISLQSKKGIVILSNSENGMKIWQKLLQEYFPDFGNEIMDRNMK</sequence>
<keyword evidence="3" id="KW-1185">Reference proteome</keyword>
<dbReference type="Gene3D" id="3.40.710.10">
    <property type="entry name" value="DD-peptidase/beta-lactamase superfamily"/>
    <property type="match status" value="1"/>
</dbReference>
<dbReference type="PANTHER" id="PTHR43283">
    <property type="entry name" value="BETA-LACTAMASE-RELATED"/>
    <property type="match status" value="1"/>
</dbReference>